<dbReference type="AlphaFoldDB" id="A0AAU9X714"/>
<evidence type="ECO:0000313" key="3">
    <source>
        <dbReference type="Proteomes" id="UP001159428"/>
    </source>
</evidence>
<evidence type="ECO:0000256" key="1">
    <source>
        <dbReference type="SAM" id="MobiDB-lite"/>
    </source>
</evidence>
<proteinExistence type="predicted"/>
<dbReference type="Proteomes" id="UP001159428">
    <property type="component" value="Unassembled WGS sequence"/>
</dbReference>
<organism evidence="2 3">
    <name type="scientific">Pocillopora meandrina</name>
    <dbReference type="NCBI Taxonomy" id="46732"/>
    <lineage>
        <taxon>Eukaryota</taxon>
        <taxon>Metazoa</taxon>
        <taxon>Cnidaria</taxon>
        <taxon>Anthozoa</taxon>
        <taxon>Hexacorallia</taxon>
        <taxon>Scleractinia</taxon>
        <taxon>Astrocoeniina</taxon>
        <taxon>Pocilloporidae</taxon>
        <taxon>Pocillopora</taxon>
    </lineage>
</organism>
<feature type="compositionally biased region" description="Polar residues" evidence="1">
    <location>
        <begin position="55"/>
        <end position="70"/>
    </location>
</feature>
<evidence type="ECO:0000313" key="2">
    <source>
        <dbReference type="EMBL" id="CAH3139476.1"/>
    </source>
</evidence>
<protein>
    <submittedName>
        <fullName evidence="2">Uncharacterized protein</fullName>
    </submittedName>
</protein>
<sequence length="70" mass="8283">LWWFRLLKDTVNSSSDRDTYYYTRRWNRNSRSVDAHDQKTQQQESRTTADCRGSKSLSDQQGSKCTNQSC</sequence>
<comment type="caution">
    <text evidence="2">The sequence shown here is derived from an EMBL/GenBank/DDBJ whole genome shotgun (WGS) entry which is preliminary data.</text>
</comment>
<feature type="non-terminal residue" evidence="2">
    <location>
        <position position="1"/>
    </location>
</feature>
<accession>A0AAU9X714</accession>
<dbReference type="EMBL" id="CALNXJ010000033">
    <property type="protein sequence ID" value="CAH3139476.1"/>
    <property type="molecule type" value="Genomic_DNA"/>
</dbReference>
<reference evidence="2 3" key="1">
    <citation type="submission" date="2022-05" db="EMBL/GenBank/DDBJ databases">
        <authorList>
            <consortium name="Genoscope - CEA"/>
            <person name="William W."/>
        </authorList>
    </citation>
    <scope>NUCLEOTIDE SEQUENCE [LARGE SCALE GENOMIC DNA]</scope>
</reference>
<gene>
    <name evidence="2" type="ORF">PMEA_00018820</name>
</gene>
<keyword evidence="3" id="KW-1185">Reference proteome</keyword>
<feature type="region of interest" description="Disordered" evidence="1">
    <location>
        <begin position="31"/>
        <end position="70"/>
    </location>
</feature>
<name>A0AAU9X714_9CNID</name>